<dbReference type="EMBL" id="LXKA01000393">
    <property type="protein sequence ID" value="OAJ51440.1"/>
    <property type="molecule type" value="Genomic_DNA"/>
</dbReference>
<gene>
    <name evidence="2" type="ORF">A6V36_31185</name>
    <name evidence="1" type="ORF">A6V37_12070</name>
</gene>
<dbReference type="Proteomes" id="UP000078116">
    <property type="component" value="Unassembled WGS sequence"/>
</dbReference>
<reference evidence="3 4" key="1">
    <citation type="submission" date="2016-04" db="EMBL/GenBank/DDBJ databases">
        <title>Reclassification of Paraburkholderia panaciterrae (Farh et al. 2015) Dobritsa &amp; Samadpour 2016 as a later homotypic synonym of Paraburkholderia ginsengiterrae (Farh et al. 2015) Dobritsa &amp; Samadpour 2016.</title>
        <authorList>
            <person name="Dobritsa A.P."/>
            <person name="Kutumbaka K."/>
            <person name="Samadpour M."/>
        </authorList>
    </citation>
    <scope>NUCLEOTIDE SEQUENCE [LARGE SCALE GENOMIC DNA]</scope>
    <source>
        <strain evidence="1 4">DCY85</strain>
        <strain evidence="2 3">DCY85-1</strain>
    </source>
</reference>
<sequence length="150" mass="16954">MSKSAKNSRPASRPPVDALQYEKLALSAFDLIERQKGQLDKLITFVASIYRSPAVTHDERQHQRTLLGLLIDTVEDYQREVEVDRELYRVIALDAKGISQTRLTARHATKLLTKASKKASNGRERIGAAGVMQCKHIRFKTTQRRTATAH</sequence>
<dbReference type="OrthoDB" id="9097382at2"/>
<dbReference type="AlphaFoldDB" id="A0A1A9MXV0"/>
<evidence type="ECO:0000313" key="4">
    <source>
        <dbReference type="Proteomes" id="UP000078116"/>
    </source>
</evidence>
<keyword evidence="3" id="KW-1185">Reference proteome</keyword>
<evidence type="ECO:0000313" key="3">
    <source>
        <dbReference type="Proteomes" id="UP000077961"/>
    </source>
</evidence>
<evidence type="ECO:0000313" key="1">
    <source>
        <dbReference type="EMBL" id="OAJ51440.1"/>
    </source>
</evidence>
<comment type="caution">
    <text evidence="1">The sequence shown here is derived from an EMBL/GenBank/DDBJ whole genome shotgun (WGS) entry which is preliminary data.</text>
</comment>
<evidence type="ECO:0000313" key="2">
    <source>
        <dbReference type="EMBL" id="OAJ57699.1"/>
    </source>
</evidence>
<protein>
    <submittedName>
        <fullName evidence="1">Uncharacterized protein</fullName>
    </submittedName>
</protein>
<organism evidence="1 4">
    <name type="scientific">Paraburkholderia ginsengiterrae</name>
    <dbReference type="NCBI Taxonomy" id="1462993"/>
    <lineage>
        <taxon>Bacteria</taxon>
        <taxon>Pseudomonadati</taxon>
        <taxon>Pseudomonadota</taxon>
        <taxon>Betaproteobacteria</taxon>
        <taxon>Burkholderiales</taxon>
        <taxon>Burkholderiaceae</taxon>
        <taxon>Paraburkholderia</taxon>
    </lineage>
</organism>
<proteinExistence type="predicted"/>
<accession>A0A1A9MXV0</accession>
<dbReference type="RefSeq" id="WP_064269023.1">
    <property type="nucleotide sequence ID" value="NZ_LXJZ01000178.1"/>
</dbReference>
<dbReference type="EMBL" id="LXJZ01000178">
    <property type="protein sequence ID" value="OAJ57699.1"/>
    <property type="molecule type" value="Genomic_DNA"/>
</dbReference>
<name>A0A1A9MXV0_9BURK</name>
<dbReference type="Proteomes" id="UP000077961">
    <property type="component" value="Unassembled WGS sequence"/>
</dbReference>